<dbReference type="PANTHER" id="PTHR48104">
    <property type="entry name" value="METACASPASE-4"/>
    <property type="match status" value="1"/>
</dbReference>
<gene>
    <name evidence="3" type="ORF">ARMGADRAFT_909351</name>
</gene>
<dbReference type="GO" id="GO:0004197">
    <property type="term" value="F:cysteine-type endopeptidase activity"/>
    <property type="evidence" value="ECO:0007669"/>
    <property type="project" value="InterPro"/>
</dbReference>
<protein>
    <recommendedName>
        <fullName evidence="2">Peptidase C14 caspase domain-containing protein</fullName>
    </recommendedName>
</protein>
<feature type="non-terminal residue" evidence="3">
    <location>
        <position position="175"/>
    </location>
</feature>
<evidence type="ECO:0000313" key="4">
    <source>
        <dbReference type="Proteomes" id="UP000217790"/>
    </source>
</evidence>
<dbReference type="Gene3D" id="3.40.50.1460">
    <property type="match status" value="1"/>
</dbReference>
<dbReference type="GO" id="GO:0006508">
    <property type="term" value="P:proteolysis"/>
    <property type="evidence" value="ECO:0007669"/>
    <property type="project" value="InterPro"/>
</dbReference>
<dbReference type="InterPro" id="IPR050452">
    <property type="entry name" value="Metacaspase"/>
</dbReference>
<comment type="similarity">
    <text evidence="1">Belongs to the peptidase C14B family.</text>
</comment>
<dbReference type="AlphaFoldDB" id="A0A2H3CVF2"/>
<sequence length="175" mass="19715">WVVLIGINGYPSDPLDSCMEDALAMEEYFVNDLTVPKERIQCLLGQKNVDRSVEASSIPSRRNILSIFPSLMTNDKIRNDDPIIIFFAGHGLRYLVSYEDDDNDSDYKGVHNCEYPLEFMEALCPIDRGILDSNNNPIPDISDWEFNTILSVLSCAKGHRITVLLDCCHAGSITR</sequence>
<dbReference type="EMBL" id="KZ293792">
    <property type="protein sequence ID" value="PBK79276.1"/>
    <property type="molecule type" value="Genomic_DNA"/>
</dbReference>
<keyword evidence="4" id="KW-1185">Reference proteome</keyword>
<feature type="non-terminal residue" evidence="3">
    <location>
        <position position="1"/>
    </location>
</feature>
<proteinExistence type="inferred from homology"/>
<organism evidence="3 4">
    <name type="scientific">Armillaria gallica</name>
    <name type="common">Bulbous honey fungus</name>
    <name type="synonym">Armillaria bulbosa</name>
    <dbReference type="NCBI Taxonomy" id="47427"/>
    <lineage>
        <taxon>Eukaryota</taxon>
        <taxon>Fungi</taxon>
        <taxon>Dikarya</taxon>
        <taxon>Basidiomycota</taxon>
        <taxon>Agaricomycotina</taxon>
        <taxon>Agaricomycetes</taxon>
        <taxon>Agaricomycetidae</taxon>
        <taxon>Agaricales</taxon>
        <taxon>Marasmiineae</taxon>
        <taxon>Physalacriaceae</taxon>
        <taxon>Armillaria</taxon>
    </lineage>
</organism>
<feature type="domain" description="Peptidase C14 caspase" evidence="2">
    <location>
        <begin position="2"/>
        <end position="170"/>
    </location>
</feature>
<accession>A0A2H3CVF2</accession>
<dbReference type="OrthoDB" id="10255174at2759"/>
<dbReference type="GO" id="GO:0005737">
    <property type="term" value="C:cytoplasm"/>
    <property type="evidence" value="ECO:0007669"/>
    <property type="project" value="TreeGrafter"/>
</dbReference>
<evidence type="ECO:0000313" key="3">
    <source>
        <dbReference type="EMBL" id="PBK79276.1"/>
    </source>
</evidence>
<reference evidence="4" key="1">
    <citation type="journal article" date="2017" name="Nat. Ecol. Evol.">
        <title>Genome expansion and lineage-specific genetic innovations in the forest pathogenic fungi Armillaria.</title>
        <authorList>
            <person name="Sipos G."/>
            <person name="Prasanna A.N."/>
            <person name="Walter M.C."/>
            <person name="O'Connor E."/>
            <person name="Balint B."/>
            <person name="Krizsan K."/>
            <person name="Kiss B."/>
            <person name="Hess J."/>
            <person name="Varga T."/>
            <person name="Slot J."/>
            <person name="Riley R."/>
            <person name="Boka B."/>
            <person name="Rigling D."/>
            <person name="Barry K."/>
            <person name="Lee J."/>
            <person name="Mihaltcheva S."/>
            <person name="LaButti K."/>
            <person name="Lipzen A."/>
            <person name="Waldron R."/>
            <person name="Moloney N.M."/>
            <person name="Sperisen C."/>
            <person name="Kredics L."/>
            <person name="Vagvoelgyi C."/>
            <person name="Patrignani A."/>
            <person name="Fitzpatrick D."/>
            <person name="Nagy I."/>
            <person name="Doyle S."/>
            <person name="Anderson J.B."/>
            <person name="Grigoriev I.V."/>
            <person name="Gueldener U."/>
            <person name="Muensterkoetter M."/>
            <person name="Nagy L.G."/>
        </authorList>
    </citation>
    <scope>NUCLEOTIDE SEQUENCE [LARGE SCALE GENOMIC DNA]</scope>
    <source>
        <strain evidence="4">Ar21-2</strain>
    </source>
</reference>
<dbReference type="Proteomes" id="UP000217790">
    <property type="component" value="Unassembled WGS sequence"/>
</dbReference>
<evidence type="ECO:0000256" key="1">
    <source>
        <dbReference type="ARBA" id="ARBA00009005"/>
    </source>
</evidence>
<dbReference type="PANTHER" id="PTHR48104:SF30">
    <property type="entry name" value="METACASPASE-1"/>
    <property type="match status" value="1"/>
</dbReference>
<dbReference type="InParanoid" id="A0A2H3CVF2"/>
<evidence type="ECO:0000259" key="2">
    <source>
        <dbReference type="Pfam" id="PF00656"/>
    </source>
</evidence>
<dbReference type="InterPro" id="IPR011600">
    <property type="entry name" value="Pept_C14_caspase"/>
</dbReference>
<dbReference type="Pfam" id="PF00656">
    <property type="entry name" value="Peptidase_C14"/>
    <property type="match status" value="1"/>
</dbReference>
<name>A0A2H3CVF2_ARMGA</name>